<evidence type="ECO:0000313" key="2">
    <source>
        <dbReference type="EMBL" id="KAH7062664.1"/>
    </source>
</evidence>
<dbReference type="Gene3D" id="3.40.50.300">
    <property type="entry name" value="P-loop containing nucleotide triphosphate hydrolases"/>
    <property type="match status" value="1"/>
</dbReference>
<protein>
    <submittedName>
        <fullName evidence="2">Rad51 family DNA repair protein</fullName>
    </submittedName>
</protein>
<sequence length="404" mass="43797">MGAEAVGRRLLGEVEEAGLDEILRSVRASAYPELHSSRFGIRPLDRLLHLSQQQTAQPLPPHNQQPTAQASRNRDSQKLPLVELTSVGPGQGKTQLIYLITAIAILPRHYDGIDLRGKNSAVVIIDTDGRFSVPRLLQVARCHVHRCIQRAAAPHDENRPPPSTNNTSNTETLIADSLSHVHIIQPQSHASLLSTLRTLPSYLSSPRAHPSSHRPLHSIILDSASAFFWPLRAAEDDAHAATIGTQQQQQASSSSSSPTSTAYADLVAELRALAARLDAAVVATTASVAPRPGDAPGMAMRPLLPPAFTNAFALVRLGVRREGVQPFAPAMSVREAQRERAQRQGVVEKGGVGVWVDGWGAAAWGKEVREAMEQGAGRWRFVIRAEGVWVEEDVEGEGSRDDEE</sequence>
<dbReference type="PANTHER" id="PTHR46644">
    <property type="entry name" value="DNA REPAIR PROTEIN XRCC2"/>
    <property type="match status" value="1"/>
</dbReference>
<dbReference type="InterPro" id="IPR027417">
    <property type="entry name" value="P-loop_NTPase"/>
</dbReference>
<feature type="region of interest" description="Disordered" evidence="1">
    <location>
        <begin position="55"/>
        <end position="77"/>
    </location>
</feature>
<dbReference type="PANTHER" id="PTHR46644:SF2">
    <property type="entry name" value="DNA REPAIR PROTEIN XRCC2"/>
    <property type="match status" value="1"/>
</dbReference>
<gene>
    <name evidence="2" type="ORF">B0J12DRAFT_736181</name>
</gene>
<keyword evidence="3" id="KW-1185">Reference proteome</keyword>
<organism evidence="2 3">
    <name type="scientific">Macrophomina phaseolina</name>
    <dbReference type="NCBI Taxonomy" id="35725"/>
    <lineage>
        <taxon>Eukaryota</taxon>
        <taxon>Fungi</taxon>
        <taxon>Dikarya</taxon>
        <taxon>Ascomycota</taxon>
        <taxon>Pezizomycotina</taxon>
        <taxon>Dothideomycetes</taxon>
        <taxon>Dothideomycetes incertae sedis</taxon>
        <taxon>Botryosphaeriales</taxon>
        <taxon>Botryosphaeriaceae</taxon>
        <taxon>Macrophomina</taxon>
    </lineage>
</organism>
<dbReference type="EMBL" id="JAGTJR010000003">
    <property type="protein sequence ID" value="KAH7062664.1"/>
    <property type="molecule type" value="Genomic_DNA"/>
</dbReference>
<accession>A0ABQ8GR56</accession>
<dbReference type="Proteomes" id="UP000774617">
    <property type="component" value="Unassembled WGS sequence"/>
</dbReference>
<proteinExistence type="predicted"/>
<evidence type="ECO:0000256" key="1">
    <source>
        <dbReference type="SAM" id="MobiDB-lite"/>
    </source>
</evidence>
<dbReference type="CDD" id="cd19490">
    <property type="entry name" value="XRCC2"/>
    <property type="match status" value="1"/>
</dbReference>
<reference evidence="2 3" key="1">
    <citation type="journal article" date="2021" name="Nat. Commun.">
        <title>Genetic determinants of endophytism in the Arabidopsis root mycobiome.</title>
        <authorList>
            <person name="Mesny F."/>
            <person name="Miyauchi S."/>
            <person name="Thiergart T."/>
            <person name="Pickel B."/>
            <person name="Atanasova L."/>
            <person name="Karlsson M."/>
            <person name="Huettel B."/>
            <person name="Barry K.W."/>
            <person name="Haridas S."/>
            <person name="Chen C."/>
            <person name="Bauer D."/>
            <person name="Andreopoulos W."/>
            <person name="Pangilinan J."/>
            <person name="LaButti K."/>
            <person name="Riley R."/>
            <person name="Lipzen A."/>
            <person name="Clum A."/>
            <person name="Drula E."/>
            <person name="Henrissat B."/>
            <person name="Kohler A."/>
            <person name="Grigoriev I.V."/>
            <person name="Martin F.M."/>
            <person name="Hacquard S."/>
        </authorList>
    </citation>
    <scope>NUCLEOTIDE SEQUENCE [LARGE SCALE GENOMIC DNA]</scope>
    <source>
        <strain evidence="2 3">MPI-SDFR-AT-0080</strain>
    </source>
</reference>
<dbReference type="SUPFAM" id="SSF52540">
    <property type="entry name" value="P-loop containing nucleoside triphosphate hydrolases"/>
    <property type="match status" value="1"/>
</dbReference>
<evidence type="ECO:0000313" key="3">
    <source>
        <dbReference type="Proteomes" id="UP000774617"/>
    </source>
</evidence>
<name>A0ABQ8GR56_9PEZI</name>
<comment type="caution">
    <text evidence="2">The sequence shown here is derived from an EMBL/GenBank/DDBJ whole genome shotgun (WGS) entry which is preliminary data.</text>
</comment>
<dbReference type="InterPro" id="IPR030547">
    <property type="entry name" value="XRCC2"/>
</dbReference>